<accession>A0ABT2CCA7</accession>
<sequence>MTTRPIPESVVEGALRRAHARHEAEQEANENPKAVAGRIKAAAKAAGVSPKEYIDRLVRDRAKLTPSDGERPVSAYWSHGLEHPEAPLNSQGQHFLSQRFIAEEWAHQQNQAVPGSAQTLETTAGGRELDDMFLWDGDVRQELGGEVQGFGNAYASECWGAISATYAGLAEGPTPVFAETAYSRSILYTQELDALQANTGVGLDNIHFVYEPPPTWPEVSRDELGAHAVRATVQFDDPTKPRYFDPQDYATQPPETRAQALGEVMTGTVPRKAEQATETGPDGPEPTPKSPAAETESETEAAKSATAEAGTTTAEVSGPEAAAPEAPTAAPPAKESTPTVEEPTATATGQPAPAAESPAPAAPAAREAPARGIPLPDWQLGFTVKPTAAAHGTAGQAAAAPESGPAPELTPRAAAAGVEGP</sequence>
<evidence type="ECO:0000313" key="2">
    <source>
        <dbReference type="EMBL" id="MCS0635024.1"/>
    </source>
</evidence>
<feature type="compositionally biased region" description="Low complexity" evidence="1">
    <location>
        <begin position="388"/>
        <end position="407"/>
    </location>
</feature>
<reference evidence="2" key="1">
    <citation type="submission" date="2022-08" db="EMBL/GenBank/DDBJ databases">
        <authorList>
            <person name="Somphong A."/>
            <person name="Phongsopitanun W."/>
        </authorList>
    </citation>
    <scope>NUCLEOTIDE SEQUENCE</scope>
    <source>
        <strain evidence="2">LP05-1</strain>
    </source>
</reference>
<gene>
    <name evidence="2" type="ORF">NX801_04995</name>
</gene>
<feature type="region of interest" description="Disordered" evidence="1">
    <location>
        <begin position="1"/>
        <end position="35"/>
    </location>
</feature>
<dbReference type="RefSeq" id="WP_258786131.1">
    <property type="nucleotide sequence ID" value="NZ_JANUGQ010000003.1"/>
</dbReference>
<feature type="compositionally biased region" description="Low complexity" evidence="1">
    <location>
        <begin position="302"/>
        <end position="371"/>
    </location>
</feature>
<proteinExistence type="predicted"/>
<feature type="region of interest" description="Disordered" evidence="1">
    <location>
        <begin position="268"/>
        <end position="421"/>
    </location>
</feature>
<comment type="caution">
    <text evidence="2">The sequence shown here is derived from an EMBL/GenBank/DDBJ whole genome shotgun (WGS) entry which is preliminary data.</text>
</comment>
<evidence type="ECO:0000313" key="3">
    <source>
        <dbReference type="Proteomes" id="UP001431313"/>
    </source>
</evidence>
<protein>
    <submittedName>
        <fullName evidence="2">Uncharacterized protein</fullName>
    </submittedName>
</protein>
<keyword evidence="3" id="KW-1185">Reference proteome</keyword>
<name>A0ABT2CCA7_9ACTN</name>
<evidence type="ECO:0000256" key="1">
    <source>
        <dbReference type="SAM" id="MobiDB-lite"/>
    </source>
</evidence>
<dbReference type="EMBL" id="JANUGQ010000003">
    <property type="protein sequence ID" value="MCS0635024.1"/>
    <property type="molecule type" value="Genomic_DNA"/>
</dbReference>
<organism evidence="2 3">
    <name type="scientific">Streptomyces pyxinae</name>
    <dbReference type="NCBI Taxonomy" id="2970734"/>
    <lineage>
        <taxon>Bacteria</taxon>
        <taxon>Bacillati</taxon>
        <taxon>Actinomycetota</taxon>
        <taxon>Actinomycetes</taxon>
        <taxon>Kitasatosporales</taxon>
        <taxon>Streptomycetaceae</taxon>
        <taxon>Streptomyces</taxon>
    </lineage>
</organism>
<dbReference type="Proteomes" id="UP001431313">
    <property type="component" value="Unassembled WGS sequence"/>
</dbReference>